<sequence length="277" mass="32360">MSLLLCRQEPVKNPFYIEVLDIHIFSSQELCYVIFNHPLLVMDEFVDSALFDFIRQDLGLGTLADRMEKLMETGSRPEEILSLFLMECDYYTEKEIQQFKAVTASYRKMPAGEYEKARADYMFGKRQYGRAAVRYEEVLEGLEDAGEAGRDSREKEAFRAKLYNNLGAAYAQMFQFHKALAAYEKAYELGESRDVLKRMYFLGRFAPELEIKRVFTSQMKEEEKKQWDQETAQAALDGEQAEEVRALRNLFKKDPVKRMNGAVGLVGRWKQEYRKMV</sequence>
<dbReference type="PROSITE" id="PS50005">
    <property type="entry name" value="TPR"/>
    <property type="match status" value="1"/>
</dbReference>
<dbReference type="InterPro" id="IPR019734">
    <property type="entry name" value="TPR_rpt"/>
</dbReference>
<keyword evidence="1" id="KW-0802">TPR repeat</keyword>
<organism evidence="2 3">
    <name type="scientific">Candidatus Enterocloster excrementipullorum</name>
    <dbReference type="NCBI Taxonomy" id="2838559"/>
    <lineage>
        <taxon>Bacteria</taxon>
        <taxon>Bacillati</taxon>
        <taxon>Bacillota</taxon>
        <taxon>Clostridia</taxon>
        <taxon>Lachnospirales</taxon>
        <taxon>Lachnospiraceae</taxon>
        <taxon>Enterocloster</taxon>
    </lineage>
</organism>
<dbReference type="Proteomes" id="UP000823910">
    <property type="component" value="Unassembled WGS sequence"/>
</dbReference>
<dbReference type="InterPro" id="IPR011990">
    <property type="entry name" value="TPR-like_helical_dom_sf"/>
</dbReference>
<evidence type="ECO:0000256" key="1">
    <source>
        <dbReference type="PROSITE-ProRule" id="PRU00339"/>
    </source>
</evidence>
<evidence type="ECO:0000313" key="3">
    <source>
        <dbReference type="Proteomes" id="UP000823910"/>
    </source>
</evidence>
<gene>
    <name evidence="2" type="ORF">H9704_12075</name>
</gene>
<dbReference type="AlphaFoldDB" id="A0A9D2N0P6"/>
<evidence type="ECO:0000313" key="2">
    <source>
        <dbReference type="EMBL" id="HJC06869.1"/>
    </source>
</evidence>
<feature type="repeat" description="TPR" evidence="1">
    <location>
        <begin position="160"/>
        <end position="193"/>
    </location>
</feature>
<comment type="caution">
    <text evidence="2">The sequence shown here is derived from an EMBL/GenBank/DDBJ whole genome shotgun (WGS) entry which is preliminary data.</text>
</comment>
<protein>
    <submittedName>
        <fullName evidence="2">Tetratricopeptide repeat protein</fullName>
    </submittedName>
</protein>
<dbReference type="SUPFAM" id="SSF48452">
    <property type="entry name" value="TPR-like"/>
    <property type="match status" value="1"/>
</dbReference>
<reference evidence="2" key="2">
    <citation type="submission" date="2021-04" db="EMBL/GenBank/DDBJ databases">
        <authorList>
            <person name="Gilroy R."/>
        </authorList>
    </citation>
    <scope>NUCLEOTIDE SEQUENCE</scope>
    <source>
        <strain evidence="2">CHK180-15479</strain>
    </source>
</reference>
<dbReference type="SMART" id="SM00028">
    <property type="entry name" value="TPR"/>
    <property type="match status" value="1"/>
</dbReference>
<accession>A0A9D2N0P6</accession>
<dbReference type="EMBL" id="DWWT01000064">
    <property type="protein sequence ID" value="HJC06869.1"/>
    <property type="molecule type" value="Genomic_DNA"/>
</dbReference>
<proteinExistence type="predicted"/>
<dbReference type="Gene3D" id="1.25.40.10">
    <property type="entry name" value="Tetratricopeptide repeat domain"/>
    <property type="match status" value="1"/>
</dbReference>
<reference evidence="2" key="1">
    <citation type="journal article" date="2021" name="PeerJ">
        <title>Extensive microbial diversity within the chicken gut microbiome revealed by metagenomics and culture.</title>
        <authorList>
            <person name="Gilroy R."/>
            <person name="Ravi A."/>
            <person name="Getino M."/>
            <person name="Pursley I."/>
            <person name="Horton D.L."/>
            <person name="Alikhan N.F."/>
            <person name="Baker D."/>
            <person name="Gharbi K."/>
            <person name="Hall N."/>
            <person name="Watson M."/>
            <person name="Adriaenssens E.M."/>
            <person name="Foster-Nyarko E."/>
            <person name="Jarju S."/>
            <person name="Secka A."/>
            <person name="Antonio M."/>
            <person name="Oren A."/>
            <person name="Chaudhuri R.R."/>
            <person name="La Ragione R."/>
            <person name="Hildebrand F."/>
            <person name="Pallen M.J."/>
        </authorList>
    </citation>
    <scope>NUCLEOTIDE SEQUENCE</scope>
    <source>
        <strain evidence="2">CHK180-15479</strain>
    </source>
</reference>
<name>A0A9D2N0P6_9FIRM</name>